<feature type="compositionally biased region" description="Basic and acidic residues" evidence="1">
    <location>
        <begin position="34"/>
        <end position="46"/>
    </location>
</feature>
<dbReference type="InterPro" id="IPR025616">
    <property type="entry name" value="YpjP"/>
</dbReference>
<accession>W4VNL6</accession>
<keyword evidence="3" id="KW-1185">Reference proteome</keyword>
<reference evidence="2 3" key="1">
    <citation type="journal article" date="2014" name="Genome Announc.">
        <title>Draft Genome Sequence of the Boron-Tolerant and Moderately Halotolerant Bacterium Gracilibacillus boraciitolerans JCM 21714T.</title>
        <authorList>
            <person name="Ahmed I."/>
            <person name="Oshima K."/>
            <person name="Suda W."/>
            <person name="Kitamura K."/>
            <person name="Iida T."/>
            <person name="Ohmori Y."/>
            <person name="Fujiwara T."/>
            <person name="Hattori M."/>
            <person name="Ohkuma M."/>
        </authorList>
    </citation>
    <scope>NUCLEOTIDE SEQUENCE [LARGE SCALE GENOMIC DNA]</scope>
    <source>
        <strain evidence="2 3">JCM 21714</strain>
    </source>
</reference>
<comment type="caution">
    <text evidence="2">The sequence shown here is derived from an EMBL/GenBank/DDBJ whole genome shotgun (WGS) entry which is preliminary data.</text>
</comment>
<feature type="region of interest" description="Disordered" evidence="1">
    <location>
        <begin position="34"/>
        <end position="54"/>
    </location>
</feature>
<dbReference type="Proteomes" id="UP000019102">
    <property type="component" value="Unassembled WGS sequence"/>
</dbReference>
<organism evidence="2 3">
    <name type="scientific">Gracilibacillus boraciitolerans JCM 21714</name>
    <dbReference type="NCBI Taxonomy" id="1298598"/>
    <lineage>
        <taxon>Bacteria</taxon>
        <taxon>Bacillati</taxon>
        <taxon>Bacillota</taxon>
        <taxon>Bacilli</taxon>
        <taxon>Bacillales</taxon>
        <taxon>Bacillaceae</taxon>
        <taxon>Gracilibacillus</taxon>
    </lineage>
</organism>
<dbReference type="STRING" id="1298598.JCM21714_4156"/>
<evidence type="ECO:0000313" key="2">
    <source>
        <dbReference type="EMBL" id="GAE94955.1"/>
    </source>
</evidence>
<evidence type="ECO:0000256" key="1">
    <source>
        <dbReference type="SAM" id="MobiDB-lite"/>
    </source>
</evidence>
<dbReference type="AlphaFoldDB" id="W4VNL6"/>
<dbReference type="Pfam" id="PF14005">
    <property type="entry name" value="YpjP"/>
    <property type="match status" value="1"/>
</dbReference>
<dbReference type="EMBL" id="BAVS01000035">
    <property type="protein sequence ID" value="GAE94955.1"/>
    <property type="molecule type" value="Genomic_DNA"/>
</dbReference>
<evidence type="ECO:0000313" key="3">
    <source>
        <dbReference type="Proteomes" id="UP000019102"/>
    </source>
</evidence>
<dbReference type="eggNOG" id="ENOG502ZV7K">
    <property type="taxonomic scope" value="Bacteria"/>
</dbReference>
<name>W4VNL6_9BACI</name>
<sequence>MKLWMKKITVLLVTVLTLGLYVPPIYLDAESDVDKGEVEPGEDQSKQLEQGVEDSSISKADVIVPEETNHLYLQELNNLAREQVLMKLGNKITTKINVDLDRVVLPNLEVVLDHLYEKIGEEESQFLMIAEEPSSGYGGTHF</sequence>
<proteinExistence type="predicted"/>
<protein>
    <submittedName>
        <fullName evidence="2">Uncharacterized protein</fullName>
    </submittedName>
</protein>
<gene>
    <name evidence="2" type="ORF">JCM21714_4156</name>
</gene>
<dbReference type="RefSeq" id="WP_268748375.1">
    <property type="nucleotide sequence ID" value="NZ_BAVS01000035.1"/>
</dbReference>